<dbReference type="Proteomes" id="UP000199663">
    <property type="component" value="Unassembled WGS sequence"/>
</dbReference>
<dbReference type="Gene3D" id="3.20.20.20">
    <property type="entry name" value="Dihydropteroate synthase-like"/>
    <property type="match status" value="1"/>
</dbReference>
<keyword evidence="6" id="KW-0479">Metal-binding</keyword>
<keyword evidence="7" id="KW-0460">Magnesium</keyword>
<evidence type="ECO:0000313" key="11">
    <source>
        <dbReference type="Proteomes" id="UP000199663"/>
    </source>
</evidence>
<evidence type="ECO:0000256" key="3">
    <source>
        <dbReference type="ARBA" id="ARBA00004763"/>
    </source>
</evidence>
<evidence type="ECO:0000256" key="6">
    <source>
        <dbReference type="ARBA" id="ARBA00022723"/>
    </source>
</evidence>
<feature type="domain" description="Pterin-binding" evidence="9">
    <location>
        <begin position="34"/>
        <end position="287"/>
    </location>
</feature>
<keyword evidence="8" id="KW-0289">Folate biosynthesis</keyword>
<dbReference type="NCBIfam" id="TIGR01496">
    <property type="entry name" value="DHPS"/>
    <property type="match status" value="1"/>
</dbReference>
<evidence type="ECO:0000256" key="5">
    <source>
        <dbReference type="ARBA" id="ARBA00022679"/>
    </source>
</evidence>
<comment type="cofactor">
    <cofactor evidence="2">
        <name>Mg(2+)</name>
        <dbReference type="ChEBI" id="CHEBI:18420"/>
    </cofactor>
</comment>
<dbReference type="PROSITE" id="PS00793">
    <property type="entry name" value="DHPS_2"/>
    <property type="match status" value="1"/>
</dbReference>
<organism evidence="10 11">
    <name type="scientific">Rhodonellum ikkaensis</name>
    <dbReference type="NCBI Taxonomy" id="336829"/>
    <lineage>
        <taxon>Bacteria</taxon>
        <taxon>Pseudomonadati</taxon>
        <taxon>Bacteroidota</taxon>
        <taxon>Cytophagia</taxon>
        <taxon>Cytophagales</taxon>
        <taxon>Cytophagaceae</taxon>
        <taxon>Rhodonellum</taxon>
    </lineage>
</organism>
<dbReference type="RefSeq" id="WP_019599190.1">
    <property type="nucleotide sequence ID" value="NZ_FNQC01000014.1"/>
</dbReference>
<evidence type="ECO:0000256" key="7">
    <source>
        <dbReference type="ARBA" id="ARBA00022842"/>
    </source>
</evidence>
<evidence type="ECO:0000313" key="10">
    <source>
        <dbReference type="EMBL" id="SDZ42594.1"/>
    </source>
</evidence>
<comment type="catalytic activity">
    <reaction evidence="1">
        <text>(7,8-dihydropterin-6-yl)methyl diphosphate + 4-aminobenzoate = 7,8-dihydropteroate + diphosphate</text>
        <dbReference type="Rhea" id="RHEA:19949"/>
        <dbReference type="ChEBI" id="CHEBI:17836"/>
        <dbReference type="ChEBI" id="CHEBI:17839"/>
        <dbReference type="ChEBI" id="CHEBI:33019"/>
        <dbReference type="ChEBI" id="CHEBI:72950"/>
        <dbReference type="EC" id="2.5.1.15"/>
    </reaction>
</comment>
<evidence type="ECO:0000256" key="1">
    <source>
        <dbReference type="ARBA" id="ARBA00000012"/>
    </source>
</evidence>
<dbReference type="PANTHER" id="PTHR20941:SF1">
    <property type="entry name" value="FOLIC ACID SYNTHESIS PROTEIN FOL1"/>
    <property type="match status" value="1"/>
</dbReference>
<dbReference type="InterPro" id="IPR000489">
    <property type="entry name" value="Pterin-binding_dom"/>
</dbReference>
<name>A0A1H3SXE5_9BACT</name>
<reference evidence="10 11" key="1">
    <citation type="submission" date="2016-10" db="EMBL/GenBank/DDBJ databases">
        <authorList>
            <person name="Varghese N."/>
            <person name="Submissions S."/>
        </authorList>
    </citation>
    <scope>NUCLEOTIDE SEQUENCE [LARGE SCALE GENOMIC DNA]</scope>
    <source>
        <strain evidence="10 11">DSM 17997</strain>
    </source>
</reference>
<gene>
    <name evidence="10" type="ORF">SAMN05444412_11425</name>
</gene>
<dbReference type="PROSITE" id="PS50972">
    <property type="entry name" value="PTERIN_BINDING"/>
    <property type="match status" value="1"/>
</dbReference>
<evidence type="ECO:0000259" key="9">
    <source>
        <dbReference type="PROSITE" id="PS50972"/>
    </source>
</evidence>
<dbReference type="InterPro" id="IPR006390">
    <property type="entry name" value="DHP_synth_dom"/>
</dbReference>
<dbReference type="InterPro" id="IPR045031">
    <property type="entry name" value="DHP_synth-like"/>
</dbReference>
<sequence length="294" mass="32836">MNNILNSSSEIEDKLFTPKITLRSKGKLLLLEEPWVMGILNVTPDSFFVGSRVQKKLDEAVFRVEKMLLEGAKIIDVGGYSSRPGAAMVSVEEEMDRILPVIEKIKIHFPDCLVSIDTFRANVAKEAVHVGADIVNDISAGDLDTEMLEAVGKLSVPYIAMHMRGNPQNMQEKTGYENIILEIAQNFSRKLNQCKKAGINDVILDPGFGFSKTLEQNYYILKKLSYFKINQVPILVGLSRKSMIYKPLDCTPEEALNGTTALNMVALTQGANILRVHDVKEAVETVKLYKQIYP</sequence>
<evidence type="ECO:0000256" key="4">
    <source>
        <dbReference type="ARBA" id="ARBA00012458"/>
    </source>
</evidence>
<protein>
    <recommendedName>
        <fullName evidence="4">dihydropteroate synthase</fullName>
        <ecNumber evidence="4">2.5.1.15</ecNumber>
    </recommendedName>
</protein>
<dbReference type="Pfam" id="PF00809">
    <property type="entry name" value="Pterin_bind"/>
    <property type="match status" value="1"/>
</dbReference>
<dbReference type="EMBL" id="FNQC01000014">
    <property type="protein sequence ID" value="SDZ42594.1"/>
    <property type="molecule type" value="Genomic_DNA"/>
</dbReference>
<keyword evidence="11" id="KW-1185">Reference proteome</keyword>
<comment type="pathway">
    <text evidence="3">Cofactor biosynthesis; tetrahydrofolate biosynthesis; 7,8-dihydrofolate from 2-amino-4-hydroxy-6-hydroxymethyl-7,8-dihydropteridine diphosphate and 4-aminobenzoate: step 1/2.</text>
</comment>
<dbReference type="CDD" id="cd00739">
    <property type="entry name" value="DHPS"/>
    <property type="match status" value="1"/>
</dbReference>
<proteinExistence type="predicted"/>
<evidence type="ECO:0000256" key="2">
    <source>
        <dbReference type="ARBA" id="ARBA00001946"/>
    </source>
</evidence>
<dbReference type="EC" id="2.5.1.15" evidence="4"/>
<keyword evidence="5" id="KW-0808">Transferase</keyword>
<comment type="caution">
    <text evidence="10">The sequence shown here is derived from an EMBL/GenBank/DDBJ whole genome shotgun (WGS) entry which is preliminary data.</text>
</comment>
<evidence type="ECO:0000256" key="8">
    <source>
        <dbReference type="ARBA" id="ARBA00022909"/>
    </source>
</evidence>
<dbReference type="PANTHER" id="PTHR20941">
    <property type="entry name" value="FOLATE SYNTHESIS PROTEINS"/>
    <property type="match status" value="1"/>
</dbReference>
<dbReference type="InterPro" id="IPR011005">
    <property type="entry name" value="Dihydropteroate_synth-like_sf"/>
</dbReference>
<accession>A0A1H3SXE5</accession>
<dbReference type="SUPFAM" id="SSF51717">
    <property type="entry name" value="Dihydropteroate synthetase-like"/>
    <property type="match status" value="1"/>
</dbReference>